<gene>
    <name evidence="3" type="ORF">MGN01_15070</name>
</gene>
<sequence length="447" mass="48124">MTAEAAEMVRDEAVPRRGPTPEDDERLRSQIRAELDRQHAMPLARRTLELLAEAEVEPSPDEPGYRVIDRNGETRLIRDSDAGAEEGGDISAPMSLRSLVAELRERHPDLFAAPPEPETVDPVPLPPPEPPHDTLADVKAAGARLIETQSALARSLASHSAERGRTLATAAGGRFEGWRRQLGERFKARPTPAAVECDRIERSPVSESPEAVPPTPSAKPRGESALANLARRGRDVLPVIDRHTFDLHRIAFLGLAAATVLVFGWVVLTTLRGGDDGPDTPPQVAQNQNAQNQNVPKETPKPAAEARNDAAPRLPETKPPASVPEPAPEDAEAAPVDELPRNPGDLAGVPQVIDTATLRVSGMVIHLFGVEWVRGGQADELTKYIRGRSVTCRPAPGSSAFLCTIEGRDLSEVVLFNGGGRASSEASPDLVAAEDHARSERLGVWKR</sequence>
<evidence type="ECO:0000256" key="1">
    <source>
        <dbReference type="SAM" id="MobiDB-lite"/>
    </source>
</evidence>
<feature type="region of interest" description="Disordered" evidence="1">
    <location>
        <begin position="277"/>
        <end position="348"/>
    </location>
</feature>
<accession>A0A512JIF2</accession>
<dbReference type="SUPFAM" id="SSF50199">
    <property type="entry name" value="Staphylococcal nuclease"/>
    <property type="match status" value="1"/>
</dbReference>
<feature type="compositionally biased region" description="Low complexity" evidence="1">
    <location>
        <begin position="283"/>
        <end position="295"/>
    </location>
</feature>
<keyword evidence="2" id="KW-0812">Transmembrane</keyword>
<dbReference type="OrthoDB" id="7987921at2"/>
<dbReference type="RefSeq" id="WP_147045955.1">
    <property type="nucleotide sequence ID" value="NZ_BJZV01000006.1"/>
</dbReference>
<proteinExistence type="predicted"/>
<evidence type="ECO:0000256" key="2">
    <source>
        <dbReference type="SAM" id="Phobius"/>
    </source>
</evidence>
<keyword evidence="4" id="KW-1185">Reference proteome</keyword>
<keyword evidence="2" id="KW-0472">Membrane</keyword>
<dbReference type="EMBL" id="BJZV01000006">
    <property type="protein sequence ID" value="GEP09662.1"/>
    <property type="molecule type" value="Genomic_DNA"/>
</dbReference>
<dbReference type="AlphaFoldDB" id="A0A512JIF2"/>
<feature type="region of interest" description="Disordered" evidence="1">
    <location>
        <begin position="111"/>
        <end position="135"/>
    </location>
</feature>
<feature type="compositionally biased region" description="Basic and acidic residues" evidence="1">
    <location>
        <begin position="298"/>
        <end position="310"/>
    </location>
</feature>
<name>A0A512JIF2_9HYPH</name>
<reference evidence="3 4" key="1">
    <citation type="submission" date="2019-07" db="EMBL/GenBank/DDBJ databases">
        <title>Whole genome shotgun sequence of Methylobacterium gnaphalii NBRC 107716.</title>
        <authorList>
            <person name="Hosoyama A."/>
            <person name="Uohara A."/>
            <person name="Ohji S."/>
            <person name="Ichikawa N."/>
        </authorList>
    </citation>
    <scope>NUCLEOTIDE SEQUENCE [LARGE SCALE GENOMIC DNA]</scope>
    <source>
        <strain evidence="3 4">NBRC 107716</strain>
    </source>
</reference>
<evidence type="ECO:0000313" key="4">
    <source>
        <dbReference type="Proteomes" id="UP000321750"/>
    </source>
</evidence>
<dbReference type="InterPro" id="IPR035437">
    <property type="entry name" value="SNase_OB-fold_sf"/>
</dbReference>
<keyword evidence="2" id="KW-1133">Transmembrane helix</keyword>
<feature type="compositionally biased region" description="Pro residues" evidence="1">
    <location>
        <begin position="317"/>
        <end position="326"/>
    </location>
</feature>
<feature type="region of interest" description="Disordered" evidence="1">
    <location>
        <begin position="201"/>
        <end position="223"/>
    </location>
</feature>
<organism evidence="3 4">
    <name type="scientific">Methylobacterium gnaphalii</name>
    <dbReference type="NCBI Taxonomy" id="1010610"/>
    <lineage>
        <taxon>Bacteria</taxon>
        <taxon>Pseudomonadati</taxon>
        <taxon>Pseudomonadota</taxon>
        <taxon>Alphaproteobacteria</taxon>
        <taxon>Hyphomicrobiales</taxon>
        <taxon>Methylobacteriaceae</taxon>
        <taxon>Methylobacterium</taxon>
    </lineage>
</organism>
<feature type="region of interest" description="Disordered" evidence="1">
    <location>
        <begin position="1"/>
        <end position="26"/>
    </location>
</feature>
<dbReference type="Proteomes" id="UP000321750">
    <property type="component" value="Unassembled WGS sequence"/>
</dbReference>
<feature type="transmembrane region" description="Helical" evidence="2">
    <location>
        <begin position="250"/>
        <end position="268"/>
    </location>
</feature>
<protein>
    <recommendedName>
        <fullName evidence="5">Nuclease</fullName>
    </recommendedName>
</protein>
<comment type="caution">
    <text evidence="3">The sequence shown here is derived from an EMBL/GenBank/DDBJ whole genome shotgun (WGS) entry which is preliminary data.</text>
</comment>
<evidence type="ECO:0008006" key="5">
    <source>
        <dbReference type="Google" id="ProtNLM"/>
    </source>
</evidence>
<evidence type="ECO:0000313" key="3">
    <source>
        <dbReference type="EMBL" id="GEP09662.1"/>
    </source>
</evidence>